<organism evidence="1 2">
    <name type="scientific">Zymoseptoria brevis</name>
    <dbReference type="NCBI Taxonomy" id="1047168"/>
    <lineage>
        <taxon>Eukaryota</taxon>
        <taxon>Fungi</taxon>
        <taxon>Dikarya</taxon>
        <taxon>Ascomycota</taxon>
        <taxon>Pezizomycotina</taxon>
        <taxon>Dothideomycetes</taxon>
        <taxon>Dothideomycetidae</taxon>
        <taxon>Mycosphaerellales</taxon>
        <taxon>Mycosphaerellaceae</taxon>
        <taxon>Zymoseptoria</taxon>
    </lineage>
</organism>
<dbReference type="AlphaFoldDB" id="A0A0F4GJI8"/>
<reference evidence="1 2" key="1">
    <citation type="submission" date="2015-03" db="EMBL/GenBank/DDBJ databases">
        <title>RNA-seq based gene annotation and comparative genomics of four Zymoseptoria species reveal species-specific pathogenicity related genes and transposable element activity.</title>
        <authorList>
            <person name="Grandaubert J."/>
            <person name="Bhattacharyya A."/>
            <person name="Stukenbrock E.H."/>
        </authorList>
    </citation>
    <scope>NUCLEOTIDE SEQUENCE [LARGE SCALE GENOMIC DNA]</scope>
    <source>
        <strain evidence="1 2">Zb18110</strain>
    </source>
</reference>
<proteinExistence type="predicted"/>
<gene>
    <name evidence="1" type="ORF">TI39_contig669g00008</name>
</gene>
<evidence type="ECO:0000313" key="1">
    <source>
        <dbReference type="EMBL" id="KJX96360.1"/>
    </source>
</evidence>
<dbReference type="Proteomes" id="UP000033647">
    <property type="component" value="Unassembled WGS sequence"/>
</dbReference>
<dbReference type="STRING" id="1047168.A0A0F4GJI8"/>
<name>A0A0F4GJI8_9PEZI</name>
<accession>A0A0F4GJI8</accession>
<dbReference type="EMBL" id="LAFY01000661">
    <property type="protein sequence ID" value="KJX96360.1"/>
    <property type="molecule type" value="Genomic_DNA"/>
</dbReference>
<sequence length="261" mass="28745">MSQESNVMPIEATSSQELHFAQSSLGYHVKIPDSTLKGKFCYRRPLADTSRSAERMAMLDTLRSASQASLADMNDDDKVLKTELERQLQAARAAKEAAVCQATKHAEMKAKVQLNMRDLYKAKIDTIKKAVLETPDKSIKEVWEVADKARPPPAIPKPGQLTSAPPAVINGLAFNAPYKSDQQPSTADRRGIKTITNPILQRLNVNVFVTTPRECDGIAHLGTRDDEKRYLTAAQNLEAFPTFPGASVKSRVTGWPLDSPD</sequence>
<comment type="caution">
    <text evidence="1">The sequence shown here is derived from an EMBL/GenBank/DDBJ whole genome shotgun (WGS) entry which is preliminary data.</text>
</comment>
<protein>
    <submittedName>
        <fullName evidence="1">Uncharacterized protein</fullName>
    </submittedName>
</protein>
<keyword evidence="2" id="KW-1185">Reference proteome</keyword>
<evidence type="ECO:0000313" key="2">
    <source>
        <dbReference type="Proteomes" id="UP000033647"/>
    </source>
</evidence>